<gene>
    <name evidence="3" type="ORF">KI809_05285</name>
</gene>
<comment type="caution">
    <text evidence="3">The sequence shown here is derived from an EMBL/GenBank/DDBJ whole genome shotgun (WGS) entry which is preliminary data.</text>
</comment>
<dbReference type="InterPro" id="IPR001638">
    <property type="entry name" value="Solute-binding_3/MltF_N"/>
</dbReference>
<accession>A0AAW4L686</accession>
<dbReference type="Proteomes" id="UP000811899">
    <property type="component" value="Unassembled WGS sequence"/>
</dbReference>
<dbReference type="PANTHER" id="PTHR35936:SF25">
    <property type="entry name" value="ABC TRANSPORTER SUBSTRATE-BINDING PROTEIN"/>
    <property type="match status" value="1"/>
</dbReference>
<name>A0AAW4L686_9BACT</name>
<evidence type="ECO:0000259" key="2">
    <source>
        <dbReference type="SMART" id="SM00062"/>
    </source>
</evidence>
<dbReference type="SUPFAM" id="SSF53850">
    <property type="entry name" value="Periplasmic binding protein-like II"/>
    <property type="match status" value="1"/>
</dbReference>
<evidence type="ECO:0000256" key="1">
    <source>
        <dbReference type="ARBA" id="ARBA00022729"/>
    </source>
</evidence>
<keyword evidence="1" id="KW-0732">Signal</keyword>
<dbReference type="SMART" id="SM00062">
    <property type="entry name" value="PBPb"/>
    <property type="match status" value="1"/>
</dbReference>
<protein>
    <submittedName>
        <fullName evidence="3">Transporter substrate-binding domain-containing protein</fullName>
    </submittedName>
</protein>
<sequence length="258" mass="29072">MNKALVQYSRIILTLLTLGGIWLLSATAPAAAATYRMVTLEYPPYEYSEDGVIKGAAVEIVREAFKLMGHEVIIEILPFARSIEMLKNGDADGIFTFFRTPERESFAFFSQEAVVQQRISLWVRKDSKITFDGNLTSLKDYRFGVVRKTSYGERFDGAVKKGTLKIAESYTIEEAIKLLVNGRVDIWVSNHDGAVFELKKIGQSKEVKELLPSLQNIPAYVGFSRKRNLEGLRNDFDAALRTLKKSGKYAIILKGYSH</sequence>
<dbReference type="PANTHER" id="PTHR35936">
    <property type="entry name" value="MEMBRANE-BOUND LYTIC MUREIN TRANSGLYCOSYLASE F"/>
    <property type="match status" value="1"/>
</dbReference>
<dbReference type="Pfam" id="PF00497">
    <property type="entry name" value="SBP_bac_3"/>
    <property type="match status" value="1"/>
</dbReference>
<evidence type="ECO:0000313" key="4">
    <source>
        <dbReference type="Proteomes" id="UP000811899"/>
    </source>
</evidence>
<keyword evidence="4" id="KW-1185">Reference proteome</keyword>
<proteinExistence type="predicted"/>
<reference evidence="3 4" key="1">
    <citation type="submission" date="2021-05" db="EMBL/GenBank/DDBJ databases">
        <title>The draft genome of Geobacter pelophilus DSM 12255.</title>
        <authorList>
            <person name="Xu Z."/>
            <person name="Masuda Y."/>
            <person name="Itoh H."/>
            <person name="Senoo K."/>
        </authorList>
    </citation>
    <scope>NUCLEOTIDE SEQUENCE [LARGE SCALE GENOMIC DNA]</scope>
    <source>
        <strain evidence="3 4">DSM 12255</strain>
    </source>
</reference>
<dbReference type="Gene3D" id="3.40.190.10">
    <property type="entry name" value="Periplasmic binding protein-like II"/>
    <property type="match status" value="2"/>
</dbReference>
<dbReference type="AlphaFoldDB" id="A0AAW4L686"/>
<organism evidence="3 4">
    <name type="scientific">Geoanaerobacter pelophilus</name>
    <dbReference type="NCBI Taxonomy" id="60036"/>
    <lineage>
        <taxon>Bacteria</taxon>
        <taxon>Pseudomonadati</taxon>
        <taxon>Thermodesulfobacteriota</taxon>
        <taxon>Desulfuromonadia</taxon>
        <taxon>Geobacterales</taxon>
        <taxon>Geobacteraceae</taxon>
        <taxon>Geoanaerobacter</taxon>
    </lineage>
</organism>
<dbReference type="EMBL" id="JAHCVJ010000001">
    <property type="protein sequence ID" value="MBT0663711.1"/>
    <property type="molecule type" value="Genomic_DNA"/>
</dbReference>
<feature type="domain" description="Solute-binding protein family 3/N-terminal" evidence="2">
    <location>
        <begin position="34"/>
        <end position="258"/>
    </location>
</feature>
<evidence type="ECO:0000313" key="3">
    <source>
        <dbReference type="EMBL" id="MBT0663711.1"/>
    </source>
</evidence>